<accession>E9I2C1</accession>
<organism evidence="2 3">
    <name type="scientific">Daphnia pulex</name>
    <name type="common">Water flea</name>
    <dbReference type="NCBI Taxonomy" id="6669"/>
    <lineage>
        <taxon>Eukaryota</taxon>
        <taxon>Metazoa</taxon>
        <taxon>Ecdysozoa</taxon>
        <taxon>Arthropoda</taxon>
        <taxon>Crustacea</taxon>
        <taxon>Branchiopoda</taxon>
        <taxon>Diplostraca</taxon>
        <taxon>Cladocera</taxon>
        <taxon>Anomopoda</taxon>
        <taxon>Daphniidae</taxon>
        <taxon>Daphnia</taxon>
    </lineage>
</organism>
<dbReference type="OrthoDB" id="5399166at2759"/>
<evidence type="ECO:0000313" key="3">
    <source>
        <dbReference type="Proteomes" id="UP000000305"/>
    </source>
</evidence>
<dbReference type="HOGENOM" id="CLU_3144327_0_0_1"/>
<dbReference type="EMBL" id="GL734049">
    <property type="protein sequence ID" value="EFX61859.1"/>
    <property type="molecule type" value="Genomic_DNA"/>
</dbReference>
<keyword evidence="3" id="KW-1185">Reference proteome</keyword>
<dbReference type="KEGG" id="dpx:DAPPUDRAFT_68580"/>
<dbReference type="Proteomes" id="UP000000305">
    <property type="component" value="Unassembled WGS sequence"/>
</dbReference>
<feature type="compositionally biased region" description="Polar residues" evidence="1">
    <location>
        <begin position="1"/>
        <end position="12"/>
    </location>
</feature>
<proteinExistence type="predicted"/>
<dbReference type="PhylomeDB" id="E9I2C1"/>
<sequence length="49" mass="5338">MEDGTSTCTSVDGTEDFGDNPTRDSLTEGILNLLKPTVDCLEFSIKNTR</sequence>
<gene>
    <name evidence="2" type="ORF">DAPPUDRAFT_68580</name>
</gene>
<evidence type="ECO:0000256" key="1">
    <source>
        <dbReference type="SAM" id="MobiDB-lite"/>
    </source>
</evidence>
<evidence type="ECO:0000313" key="2">
    <source>
        <dbReference type="EMBL" id="EFX61859.1"/>
    </source>
</evidence>
<dbReference type="STRING" id="6669.E9I2C1"/>
<protein>
    <submittedName>
        <fullName evidence="2">Uncharacterized protein</fullName>
    </submittedName>
</protein>
<feature type="region of interest" description="Disordered" evidence="1">
    <location>
        <begin position="1"/>
        <end position="26"/>
    </location>
</feature>
<dbReference type="InParanoid" id="E9I2C1"/>
<dbReference type="AlphaFoldDB" id="E9I2C1"/>
<reference evidence="2 3" key="1">
    <citation type="journal article" date="2011" name="Science">
        <title>The ecoresponsive genome of Daphnia pulex.</title>
        <authorList>
            <person name="Colbourne J.K."/>
            <person name="Pfrender M.E."/>
            <person name="Gilbert D."/>
            <person name="Thomas W.K."/>
            <person name="Tucker A."/>
            <person name="Oakley T.H."/>
            <person name="Tokishita S."/>
            <person name="Aerts A."/>
            <person name="Arnold G.J."/>
            <person name="Basu M.K."/>
            <person name="Bauer D.J."/>
            <person name="Caceres C.E."/>
            <person name="Carmel L."/>
            <person name="Casola C."/>
            <person name="Choi J.H."/>
            <person name="Detter J.C."/>
            <person name="Dong Q."/>
            <person name="Dusheyko S."/>
            <person name="Eads B.D."/>
            <person name="Frohlich T."/>
            <person name="Geiler-Samerotte K.A."/>
            <person name="Gerlach D."/>
            <person name="Hatcher P."/>
            <person name="Jogdeo S."/>
            <person name="Krijgsveld J."/>
            <person name="Kriventseva E.V."/>
            <person name="Kultz D."/>
            <person name="Laforsch C."/>
            <person name="Lindquist E."/>
            <person name="Lopez J."/>
            <person name="Manak J.R."/>
            <person name="Muller J."/>
            <person name="Pangilinan J."/>
            <person name="Patwardhan R.P."/>
            <person name="Pitluck S."/>
            <person name="Pritham E.J."/>
            <person name="Rechtsteiner A."/>
            <person name="Rho M."/>
            <person name="Rogozin I.B."/>
            <person name="Sakarya O."/>
            <person name="Salamov A."/>
            <person name="Schaack S."/>
            <person name="Shapiro H."/>
            <person name="Shiga Y."/>
            <person name="Skalitzky C."/>
            <person name="Smith Z."/>
            <person name="Souvorov A."/>
            <person name="Sung W."/>
            <person name="Tang Z."/>
            <person name="Tsuchiya D."/>
            <person name="Tu H."/>
            <person name="Vos H."/>
            <person name="Wang M."/>
            <person name="Wolf Y.I."/>
            <person name="Yamagata H."/>
            <person name="Yamada T."/>
            <person name="Ye Y."/>
            <person name="Shaw J.R."/>
            <person name="Andrews J."/>
            <person name="Crease T.J."/>
            <person name="Tang H."/>
            <person name="Lucas S.M."/>
            <person name="Robertson H.M."/>
            <person name="Bork P."/>
            <person name="Koonin E.V."/>
            <person name="Zdobnov E.M."/>
            <person name="Grigoriev I.V."/>
            <person name="Lynch M."/>
            <person name="Boore J.L."/>
        </authorList>
    </citation>
    <scope>NUCLEOTIDE SEQUENCE [LARGE SCALE GENOMIC DNA]</scope>
</reference>
<name>E9I2C1_DAPPU</name>